<dbReference type="GO" id="GO:0019563">
    <property type="term" value="P:glycerol catabolic process"/>
    <property type="evidence" value="ECO:0007669"/>
    <property type="project" value="TreeGrafter"/>
</dbReference>
<keyword evidence="3" id="KW-0808">Transferase</keyword>
<dbReference type="Pfam" id="PF02733">
    <property type="entry name" value="Dak1"/>
    <property type="match status" value="1"/>
</dbReference>
<dbReference type="EMBL" id="AZSI01000048">
    <property type="protein sequence ID" value="KEY62329.1"/>
    <property type="molecule type" value="Genomic_DNA"/>
</dbReference>
<protein>
    <recommendedName>
        <fullName evidence="1">DhaKLM operon coactivator DhaQ</fullName>
    </recommendedName>
</protein>
<dbReference type="SUPFAM" id="SSF82549">
    <property type="entry name" value="DAK1/DegV-like"/>
    <property type="match status" value="1"/>
</dbReference>
<dbReference type="GO" id="GO:0005829">
    <property type="term" value="C:cytosol"/>
    <property type="evidence" value="ECO:0007669"/>
    <property type="project" value="TreeGrafter"/>
</dbReference>
<dbReference type="NCBIfam" id="TIGR02362">
    <property type="entry name" value="dhaK1b"/>
    <property type="match status" value="1"/>
</dbReference>
<dbReference type="FunFam" id="3.40.50.10440:FF:000001">
    <property type="entry name" value="Dihydroxyacetone kinase, DhaK subunit"/>
    <property type="match status" value="1"/>
</dbReference>
<evidence type="ECO:0000313" key="4">
    <source>
        <dbReference type="Proteomes" id="UP000028401"/>
    </source>
</evidence>
<dbReference type="RefSeq" id="WP_042748346.1">
    <property type="nucleotide sequence ID" value="NZ_AZSI01000048.1"/>
</dbReference>
<dbReference type="GO" id="GO:0004371">
    <property type="term" value="F:glycerone kinase activity"/>
    <property type="evidence" value="ECO:0007669"/>
    <property type="project" value="UniProtKB-UniRule"/>
</dbReference>
<evidence type="ECO:0000259" key="2">
    <source>
        <dbReference type="PROSITE" id="PS51481"/>
    </source>
</evidence>
<sequence>MKFYTSTTEIPEEMLKGVELTHTHLSYLSETGILYDNTLDNKAVPIISGGGSGHEPAHIGYVGAGMLAAAVTGPLFVPPRAKNILKAIRQVNSGKGVFVIIKNFEADLKEFKKAIEEARTEGIDVRYIVSHDDISVNAYNFHKRHRGVAGTILLHKVLGAFAKEGASIDEIEQLALSLSPEIYTLGVALAPVNFPHHRTSFLLAEDEVSFGVGIHGEPGYRIEKFEGSERIAVELVNKLKAEINWQKKANKNYILLVNGLGSTTLMELYHFQYDVMRLLELEGLSIKFCKVGNLMTSCDMSGISLTLCSVKDPKWLDYLNAPTGAFAW</sequence>
<dbReference type="PANTHER" id="PTHR28629:SF4">
    <property type="entry name" value="TRIOKINASE_FMN CYCLASE"/>
    <property type="match status" value="1"/>
</dbReference>
<dbReference type="Proteomes" id="UP000028401">
    <property type="component" value="Unassembled WGS sequence"/>
</dbReference>
<dbReference type="Gene3D" id="3.40.50.10440">
    <property type="entry name" value="Dihydroxyacetone kinase, domain 1"/>
    <property type="match status" value="1"/>
</dbReference>
<dbReference type="InterPro" id="IPR004006">
    <property type="entry name" value="DhaK_dom"/>
</dbReference>
<organism evidence="3 4">
    <name type="scientific">Lactococcus cremoris subsp. cremoris GE214</name>
    <dbReference type="NCBI Taxonomy" id="1415168"/>
    <lineage>
        <taxon>Bacteria</taxon>
        <taxon>Bacillati</taxon>
        <taxon>Bacillota</taxon>
        <taxon>Bacilli</taxon>
        <taxon>Lactobacillales</taxon>
        <taxon>Streptococcaceae</taxon>
        <taxon>Lactococcus</taxon>
        <taxon>Lactococcus cremoris subsp. cremoris</taxon>
    </lineage>
</organism>
<name>A0A084AAK0_LACLC</name>
<dbReference type="PANTHER" id="PTHR28629">
    <property type="entry name" value="TRIOKINASE/FMN CYCLASE"/>
    <property type="match status" value="1"/>
</dbReference>
<evidence type="ECO:0000256" key="1">
    <source>
        <dbReference type="NCBIfam" id="TIGR02362"/>
    </source>
</evidence>
<accession>A0A084AAK0</accession>
<dbReference type="Gene3D" id="3.30.1180.20">
    <property type="entry name" value="Dihydroxyacetone kinase, domain 2"/>
    <property type="match status" value="1"/>
</dbReference>
<dbReference type="InterPro" id="IPR050861">
    <property type="entry name" value="Dihydroxyacetone_Kinase"/>
</dbReference>
<feature type="domain" description="DhaK" evidence="2">
    <location>
        <begin position="6"/>
        <end position="328"/>
    </location>
</feature>
<keyword evidence="3" id="KW-0418">Kinase</keyword>
<dbReference type="PATRIC" id="fig|1415168.3.peg.1554"/>
<gene>
    <name evidence="3" type="ORF">U725_01488</name>
</gene>
<comment type="caution">
    <text evidence="3">The sequence shown here is derived from an EMBL/GenBank/DDBJ whole genome shotgun (WGS) entry which is preliminary data.</text>
</comment>
<evidence type="ECO:0000313" key="3">
    <source>
        <dbReference type="EMBL" id="KEY62329.1"/>
    </source>
</evidence>
<dbReference type="InterPro" id="IPR012735">
    <property type="entry name" value="DhaK_1b"/>
</dbReference>
<dbReference type="AlphaFoldDB" id="A0A084AAK0"/>
<dbReference type="PROSITE" id="PS51481">
    <property type="entry name" value="DHAK"/>
    <property type="match status" value="1"/>
</dbReference>
<proteinExistence type="predicted"/>
<reference evidence="3 4" key="1">
    <citation type="submission" date="2014-06" db="EMBL/GenBank/DDBJ databases">
        <title>Draft genome sequence of the putrescine producing strain Lactococcus lactis subsp cremoris GE214.</title>
        <authorList>
            <person name="Ladero V."/>
            <person name="Linares D.M."/>
            <person name="del Rio B."/>
            <person name="Mayo B."/>
            <person name="Martin M.C."/>
            <person name="Fernandez M."/>
            <person name="Alvarez M.A."/>
        </authorList>
    </citation>
    <scope>NUCLEOTIDE SEQUENCE [LARGE SCALE GENOMIC DNA]</scope>
    <source>
        <strain evidence="3 4">GE214</strain>
    </source>
</reference>